<dbReference type="Pfam" id="PF13796">
    <property type="entry name" value="Sensor"/>
    <property type="match status" value="1"/>
</dbReference>
<dbReference type="SMART" id="SM00387">
    <property type="entry name" value="HATPase_c"/>
    <property type="match status" value="1"/>
</dbReference>
<dbReference type="SUPFAM" id="SSF55874">
    <property type="entry name" value="ATPase domain of HSP90 chaperone/DNA topoisomerase II/histidine kinase"/>
    <property type="match status" value="1"/>
</dbReference>
<dbReference type="InterPro" id="IPR025828">
    <property type="entry name" value="Put_sensor_dom"/>
</dbReference>
<dbReference type="Pfam" id="PF07730">
    <property type="entry name" value="HisKA_3"/>
    <property type="match status" value="1"/>
</dbReference>
<feature type="transmembrane region" description="Helical" evidence="9">
    <location>
        <begin position="28"/>
        <end position="50"/>
    </location>
</feature>
<keyword evidence="6" id="KW-0418">Kinase</keyword>
<dbReference type="InterPro" id="IPR011712">
    <property type="entry name" value="Sig_transdc_His_kin_sub3_dim/P"/>
</dbReference>
<evidence type="ECO:0000259" key="10">
    <source>
        <dbReference type="SMART" id="SM00387"/>
    </source>
</evidence>
<dbReference type="Gene3D" id="3.30.565.10">
    <property type="entry name" value="Histidine kinase-like ATPase, C-terminal domain"/>
    <property type="match status" value="1"/>
</dbReference>
<dbReference type="InterPro" id="IPR003594">
    <property type="entry name" value="HATPase_dom"/>
</dbReference>
<dbReference type="InterPro" id="IPR036890">
    <property type="entry name" value="HATPase_C_sf"/>
</dbReference>
<dbReference type="RefSeq" id="WP_065913153.1">
    <property type="nucleotide sequence ID" value="NZ_CP016793.1"/>
</dbReference>
<gene>
    <name evidence="11" type="ORF">BBK82_00210</name>
</gene>
<protein>
    <recommendedName>
        <fullName evidence="2">histidine kinase</fullName>
        <ecNumber evidence="2">2.7.13.3</ecNumber>
    </recommendedName>
</protein>
<dbReference type="GO" id="GO:0005524">
    <property type="term" value="F:ATP binding"/>
    <property type="evidence" value="ECO:0007669"/>
    <property type="project" value="UniProtKB-KW"/>
</dbReference>
<evidence type="ECO:0000313" key="11">
    <source>
        <dbReference type="EMBL" id="ANZ34733.1"/>
    </source>
</evidence>
<keyword evidence="9" id="KW-0812">Transmembrane</keyword>
<organism evidence="11 12">
    <name type="scientific">Lentzea guizhouensis</name>
    <dbReference type="NCBI Taxonomy" id="1586287"/>
    <lineage>
        <taxon>Bacteria</taxon>
        <taxon>Bacillati</taxon>
        <taxon>Actinomycetota</taxon>
        <taxon>Actinomycetes</taxon>
        <taxon>Pseudonocardiales</taxon>
        <taxon>Pseudonocardiaceae</taxon>
        <taxon>Lentzea</taxon>
    </lineage>
</organism>
<keyword evidence="5" id="KW-0547">Nucleotide-binding</keyword>
<proteinExistence type="predicted"/>
<dbReference type="Gene3D" id="1.20.5.1930">
    <property type="match status" value="1"/>
</dbReference>
<feature type="transmembrane region" description="Helical" evidence="9">
    <location>
        <begin position="62"/>
        <end position="82"/>
    </location>
</feature>
<evidence type="ECO:0000256" key="8">
    <source>
        <dbReference type="ARBA" id="ARBA00023012"/>
    </source>
</evidence>
<keyword evidence="3" id="KW-0597">Phosphoprotein</keyword>
<dbReference type="EC" id="2.7.13.3" evidence="2"/>
<name>A0A1B2HAJ6_9PSEU</name>
<dbReference type="GO" id="GO:0016020">
    <property type="term" value="C:membrane"/>
    <property type="evidence" value="ECO:0007669"/>
    <property type="project" value="InterPro"/>
</dbReference>
<evidence type="ECO:0000256" key="3">
    <source>
        <dbReference type="ARBA" id="ARBA00022553"/>
    </source>
</evidence>
<evidence type="ECO:0000256" key="2">
    <source>
        <dbReference type="ARBA" id="ARBA00012438"/>
    </source>
</evidence>
<feature type="transmembrane region" description="Helical" evidence="9">
    <location>
        <begin position="127"/>
        <end position="149"/>
    </location>
</feature>
<dbReference type="PANTHER" id="PTHR24421:SF10">
    <property type="entry name" value="NITRATE_NITRITE SENSOR PROTEIN NARQ"/>
    <property type="match status" value="1"/>
</dbReference>
<dbReference type="Proteomes" id="UP000093053">
    <property type="component" value="Chromosome"/>
</dbReference>
<keyword evidence="4" id="KW-0808">Transferase</keyword>
<evidence type="ECO:0000256" key="9">
    <source>
        <dbReference type="SAM" id="Phobius"/>
    </source>
</evidence>
<comment type="catalytic activity">
    <reaction evidence="1">
        <text>ATP + protein L-histidine = ADP + protein N-phospho-L-histidine.</text>
        <dbReference type="EC" id="2.7.13.3"/>
    </reaction>
</comment>
<keyword evidence="7" id="KW-0067">ATP-binding</keyword>
<dbReference type="KEGG" id="led:BBK82_00210"/>
<dbReference type="AlphaFoldDB" id="A0A1B2HAJ6"/>
<accession>A0A1B2HAJ6</accession>
<dbReference type="CDD" id="cd16917">
    <property type="entry name" value="HATPase_UhpB-NarQ-NarX-like"/>
    <property type="match status" value="1"/>
</dbReference>
<evidence type="ECO:0000256" key="1">
    <source>
        <dbReference type="ARBA" id="ARBA00000085"/>
    </source>
</evidence>
<keyword evidence="9" id="KW-0472">Membrane</keyword>
<dbReference type="EMBL" id="CP016793">
    <property type="protein sequence ID" value="ANZ34733.1"/>
    <property type="molecule type" value="Genomic_DNA"/>
</dbReference>
<feature type="domain" description="Histidine kinase/HSP90-like ATPase" evidence="10">
    <location>
        <begin position="328"/>
        <end position="418"/>
    </location>
</feature>
<keyword evidence="9" id="KW-1133">Transmembrane helix</keyword>
<reference evidence="11 12" key="1">
    <citation type="submission" date="2016-07" db="EMBL/GenBank/DDBJ databases">
        <title>Complete genome sequence of the Lentzea guizhouensis DHS C013.</title>
        <authorList>
            <person name="Cao C."/>
        </authorList>
    </citation>
    <scope>NUCLEOTIDE SEQUENCE [LARGE SCALE GENOMIC DNA]</scope>
    <source>
        <strain evidence="11 12">DHS C013</strain>
    </source>
</reference>
<dbReference type="STRING" id="1586287.BBK82_00210"/>
<dbReference type="PANTHER" id="PTHR24421">
    <property type="entry name" value="NITRATE/NITRITE SENSOR PROTEIN NARX-RELATED"/>
    <property type="match status" value="1"/>
</dbReference>
<sequence>MGEGAPATVLEAVTGRRFLLSSWPWRSLVYLVTSLPMAVAAAVLLALAVLPWQPIATKGPSLDAVLLAAVGVLAATAIPLLATQLAKVERARVRLVDTRPITTSDRAAGLYRYGEATTWREVVHAGLLATVVPVVSSAFLVLFLLVVAFMMMPALIVDGPVAVLFWEIGTAAEAWVCTAVGLPGLAALSYLAAGITGVQAQLARALLSGRNDLRAELVEVSASRARLVDAFEAERRRIERDLHDGAQQRLVSLTIQLGLARVDLPDNKTVAAAHEQAKELMAELREFIRDIHPQVLTDHGLADALDDLADRIPLPVTVEADLTRLPAAVESAAYFVVSEALTNVVKHAQATEVEVQAHQREQMLVVEITDDGCGGADPAAGTGLTGLADRVAVVGGRMLLSSPTGGPTRLRVEIPCRSE</sequence>
<keyword evidence="12" id="KW-1185">Reference proteome</keyword>
<evidence type="ECO:0000256" key="5">
    <source>
        <dbReference type="ARBA" id="ARBA00022741"/>
    </source>
</evidence>
<evidence type="ECO:0000313" key="12">
    <source>
        <dbReference type="Proteomes" id="UP000093053"/>
    </source>
</evidence>
<keyword evidence="8" id="KW-0902">Two-component regulatory system</keyword>
<dbReference type="Pfam" id="PF02518">
    <property type="entry name" value="HATPase_c"/>
    <property type="match status" value="1"/>
</dbReference>
<evidence type="ECO:0000256" key="6">
    <source>
        <dbReference type="ARBA" id="ARBA00022777"/>
    </source>
</evidence>
<dbReference type="OrthoDB" id="5241729at2"/>
<dbReference type="GO" id="GO:0000155">
    <property type="term" value="F:phosphorelay sensor kinase activity"/>
    <property type="evidence" value="ECO:0007669"/>
    <property type="project" value="InterPro"/>
</dbReference>
<evidence type="ECO:0000256" key="7">
    <source>
        <dbReference type="ARBA" id="ARBA00022840"/>
    </source>
</evidence>
<dbReference type="InterPro" id="IPR050482">
    <property type="entry name" value="Sensor_HK_TwoCompSys"/>
</dbReference>
<dbReference type="GO" id="GO:0046983">
    <property type="term" value="F:protein dimerization activity"/>
    <property type="evidence" value="ECO:0007669"/>
    <property type="project" value="InterPro"/>
</dbReference>
<evidence type="ECO:0000256" key="4">
    <source>
        <dbReference type="ARBA" id="ARBA00022679"/>
    </source>
</evidence>